<name>A0A0D6LAW5_9BILA</name>
<dbReference type="Gene3D" id="1.10.510.10">
    <property type="entry name" value="Transferase(Phosphotransferase) domain 1"/>
    <property type="match status" value="1"/>
</dbReference>
<dbReference type="InterPro" id="IPR000719">
    <property type="entry name" value="Prot_kinase_dom"/>
</dbReference>
<dbReference type="Proteomes" id="UP000054495">
    <property type="component" value="Unassembled WGS sequence"/>
</dbReference>
<proteinExistence type="predicted"/>
<dbReference type="GO" id="GO:0005524">
    <property type="term" value="F:ATP binding"/>
    <property type="evidence" value="ECO:0007669"/>
    <property type="project" value="InterPro"/>
</dbReference>
<sequence>MVMGLVGPSLEDIRKNVIGRNFSKSTGMQAAYQTLQAIGDLHEVGYLHRDIKPQNFAVGLGEEEKMIFMLDFGIARKYTVGNTKQVKVPRLQVKFLGTLRFASRACHNGIEQGRKDDLETWVYMAFDLMDDECGLPWKRLPDRSQVVVYKEKFFRFQFPRCYRIVPNEFKRIVEYINGMTFAEEPDYIYMTHSIRSIAKENKIDMDRKLDWIGRSKGDKPLSGEVAKLEKSETSEDNKNTGSDDSESTDKVSRGKKLGNRKKTSALDGRKKNTALARKKLEGVAVGGQQ</sequence>
<dbReference type="SUPFAM" id="SSF56112">
    <property type="entry name" value="Protein kinase-like (PK-like)"/>
    <property type="match status" value="1"/>
</dbReference>
<evidence type="ECO:0000256" key="1">
    <source>
        <dbReference type="SAM" id="MobiDB-lite"/>
    </source>
</evidence>
<dbReference type="PANTHER" id="PTHR11909">
    <property type="entry name" value="CASEIN KINASE-RELATED"/>
    <property type="match status" value="1"/>
</dbReference>
<dbReference type="PROSITE" id="PS50011">
    <property type="entry name" value="PROTEIN_KINASE_DOM"/>
    <property type="match status" value="1"/>
</dbReference>
<reference evidence="3 4" key="1">
    <citation type="submission" date="2013-05" db="EMBL/GenBank/DDBJ databases">
        <title>Draft genome of the parasitic nematode Anyclostoma ceylanicum.</title>
        <authorList>
            <person name="Mitreva M."/>
        </authorList>
    </citation>
    <scope>NUCLEOTIDE SEQUENCE [LARGE SCALE GENOMIC DNA]</scope>
</reference>
<dbReference type="AlphaFoldDB" id="A0A0D6LAW5"/>
<feature type="region of interest" description="Disordered" evidence="1">
    <location>
        <begin position="219"/>
        <end position="289"/>
    </location>
</feature>
<evidence type="ECO:0000259" key="2">
    <source>
        <dbReference type="PROSITE" id="PS50011"/>
    </source>
</evidence>
<evidence type="ECO:0000313" key="4">
    <source>
        <dbReference type="Proteomes" id="UP000054495"/>
    </source>
</evidence>
<keyword evidence="4" id="KW-1185">Reference proteome</keyword>
<feature type="domain" description="Protein kinase" evidence="2">
    <location>
        <begin position="1"/>
        <end position="195"/>
    </location>
</feature>
<feature type="compositionally biased region" description="Basic and acidic residues" evidence="1">
    <location>
        <begin position="219"/>
        <end position="238"/>
    </location>
</feature>
<organism evidence="3 4">
    <name type="scientific">Ancylostoma ceylanicum</name>
    <dbReference type="NCBI Taxonomy" id="53326"/>
    <lineage>
        <taxon>Eukaryota</taxon>
        <taxon>Metazoa</taxon>
        <taxon>Ecdysozoa</taxon>
        <taxon>Nematoda</taxon>
        <taxon>Chromadorea</taxon>
        <taxon>Rhabditida</taxon>
        <taxon>Rhabditina</taxon>
        <taxon>Rhabditomorpha</taxon>
        <taxon>Strongyloidea</taxon>
        <taxon>Ancylostomatidae</taxon>
        <taxon>Ancylostomatinae</taxon>
        <taxon>Ancylostoma</taxon>
    </lineage>
</organism>
<dbReference type="Pfam" id="PF00069">
    <property type="entry name" value="Pkinase"/>
    <property type="match status" value="1"/>
</dbReference>
<protein>
    <recommendedName>
        <fullName evidence="2">Protein kinase domain-containing protein</fullName>
    </recommendedName>
</protein>
<dbReference type="InterPro" id="IPR011009">
    <property type="entry name" value="Kinase-like_dom_sf"/>
</dbReference>
<evidence type="ECO:0000313" key="3">
    <source>
        <dbReference type="EMBL" id="EPB69215.1"/>
    </source>
</evidence>
<dbReference type="GO" id="GO:0004672">
    <property type="term" value="F:protein kinase activity"/>
    <property type="evidence" value="ECO:0007669"/>
    <property type="project" value="InterPro"/>
</dbReference>
<accession>A0A0D6LAW5</accession>
<gene>
    <name evidence="3" type="ORF">ANCCEY_11703</name>
</gene>
<dbReference type="EMBL" id="KE125323">
    <property type="protein sequence ID" value="EPB69215.1"/>
    <property type="molecule type" value="Genomic_DNA"/>
</dbReference>
<feature type="compositionally biased region" description="Basic residues" evidence="1">
    <location>
        <begin position="253"/>
        <end position="263"/>
    </location>
</feature>
<dbReference type="InterPro" id="IPR050235">
    <property type="entry name" value="CK1_Ser-Thr_kinase"/>
</dbReference>